<name>A0A1D8UX99_9PROT</name>
<keyword evidence="3" id="KW-1185">Reference proteome</keyword>
<dbReference type="OrthoDB" id="9800519at2"/>
<evidence type="ECO:0000313" key="3">
    <source>
        <dbReference type="Proteomes" id="UP000179145"/>
    </source>
</evidence>
<dbReference type="PANTHER" id="PTHR33221:SF5">
    <property type="entry name" value="HTH-TYPE TRANSCRIPTIONAL REGULATOR ISCR"/>
    <property type="match status" value="1"/>
</dbReference>
<accession>A0A1D8UX99</accession>
<dbReference type="Proteomes" id="UP000179145">
    <property type="component" value="Chromosome"/>
</dbReference>
<keyword evidence="1" id="KW-0238">DNA-binding</keyword>
<dbReference type="STRING" id="153496.A0U89_11635"/>
<dbReference type="SUPFAM" id="SSF46785">
    <property type="entry name" value="Winged helix' DNA-binding domain"/>
    <property type="match status" value="1"/>
</dbReference>
<gene>
    <name evidence="2" type="ORF">A0U89_11635</name>
</gene>
<reference evidence="2 3" key="1">
    <citation type="journal article" date="2016" name="Microb. Cell Fact.">
        <title>Dissection of exopolysaccharide biosynthesis in Kozakia baliensis.</title>
        <authorList>
            <person name="Brandt J.U."/>
            <person name="Jakob F."/>
            <person name="Behr J."/>
            <person name="Geissler A.J."/>
            <person name="Vogel R.F."/>
        </authorList>
    </citation>
    <scope>NUCLEOTIDE SEQUENCE [LARGE SCALE GENOMIC DNA]</scope>
    <source>
        <strain evidence="2 3">DSM 14400</strain>
    </source>
</reference>
<dbReference type="PANTHER" id="PTHR33221">
    <property type="entry name" value="WINGED HELIX-TURN-HELIX TRANSCRIPTIONAL REGULATOR, RRF2 FAMILY"/>
    <property type="match status" value="1"/>
</dbReference>
<dbReference type="KEGG" id="kba:A0U89_11635"/>
<dbReference type="InterPro" id="IPR030489">
    <property type="entry name" value="TR_Rrf2-type_CS"/>
</dbReference>
<sequence>MYLRRDRAMVAVIIMVDVAFYAGRSGLVSGGDIAERAGLARRGIEPLLQALSRSGLLESVRGPRGGYRLGRPQRDIALDEIVRVVVADDHSGEDNAQGPLFSQVIEPCWQSLDDTLREQMAALTLEDMVRRAEAAGLRRPVHEPISFSI</sequence>
<dbReference type="InterPro" id="IPR036390">
    <property type="entry name" value="WH_DNA-bd_sf"/>
</dbReference>
<dbReference type="GO" id="GO:0003700">
    <property type="term" value="F:DNA-binding transcription factor activity"/>
    <property type="evidence" value="ECO:0007669"/>
    <property type="project" value="TreeGrafter"/>
</dbReference>
<dbReference type="PROSITE" id="PS51197">
    <property type="entry name" value="HTH_RRF2_2"/>
    <property type="match status" value="1"/>
</dbReference>
<protein>
    <submittedName>
        <fullName evidence="2">Rrf2 family transcriptional regulator</fullName>
    </submittedName>
</protein>
<dbReference type="PROSITE" id="PS01332">
    <property type="entry name" value="HTH_RRF2_1"/>
    <property type="match status" value="1"/>
</dbReference>
<dbReference type="GO" id="GO:0005829">
    <property type="term" value="C:cytosol"/>
    <property type="evidence" value="ECO:0007669"/>
    <property type="project" value="TreeGrafter"/>
</dbReference>
<dbReference type="EMBL" id="CP014674">
    <property type="protein sequence ID" value="AOX18305.1"/>
    <property type="molecule type" value="Genomic_DNA"/>
</dbReference>
<dbReference type="GO" id="GO:0003677">
    <property type="term" value="F:DNA binding"/>
    <property type="evidence" value="ECO:0007669"/>
    <property type="project" value="UniProtKB-KW"/>
</dbReference>
<dbReference type="InterPro" id="IPR000944">
    <property type="entry name" value="Tscrpt_reg_Rrf2"/>
</dbReference>
<evidence type="ECO:0000256" key="1">
    <source>
        <dbReference type="ARBA" id="ARBA00023125"/>
    </source>
</evidence>
<dbReference type="AlphaFoldDB" id="A0A1D8UX99"/>
<dbReference type="eggNOG" id="COG1959">
    <property type="taxonomic scope" value="Bacteria"/>
</dbReference>
<dbReference type="Gene3D" id="1.10.10.10">
    <property type="entry name" value="Winged helix-like DNA-binding domain superfamily/Winged helix DNA-binding domain"/>
    <property type="match status" value="1"/>
</dbReference>
<dbReference type="Pfam" id="PF02082">
    <property type="entry name" value="Rrf2"/>
    <property type="match status" value="1"/>
</dbReference>
<proteinExistence type="predicted"/>
<dbReference type="InterPro" id="IPR036388">
    <property type="entry name" value="WH-like_DNA-bd_sf"/>
</dbReference>
<evidence type="ECO:0000313" key="2">
    <source>
        <dbReference type="EMBL" id="AOX18305.1"/>
    </source>
</evidence>
<dbReference type="RefSeq" id="WP_029604776.1">
    <property type="nucleotide sequence ID" value="NZ_BJVW01000001.1"/>
</dbReference>
<organism evidence="2 3">
    <name type="scientific">Kozakia baliensis</name>
    <dbReference type="NCBI Taxonomy" id="153496"/>
    <lineage>
        <taxon>Bacteria</taxon>
        <taxon>Pseudomonadati</taxon>
        <taxon>Pseudomonadota</taxon>
        <taxon>Alphaproteobacteria</taxon>
        <taxon>Acetobacterales</taxon>
        <taxon>Acetobacteraceae</taxon>
        <taxon>Kozakia</taxon>
    </lineage>
</organism>